<dbReference type="EMBL" id="CACVAY010000093">
    <property type="protein sequence ID" value="CAA6819452.1"/>
    <property type="molecule type" value="Genomic_DNA"/>
</dbReference>
<protein>
    <recommendedName>
        <fullName evidence="2">Ribbon-helix-helix protein CopG domain-containing protein</fullName>
    </recommendedName>
</protein>
<accession>A0A6S6TF20</accession>
<gene>
    <name evidence="1" type="ORF">HELGO_WM46250</name>
</gene>
<proteinExistence type="predicted"/>
<name>A0A6S6TF20_9GAMM</name>
<dbReference type="AlphaFoldDB" id="A0A6S6TF20"/>
<reference evidence="1" key="1">
    <citation type="submission" date="2020-01" db="EMBL/GenBank/DDBJ databases">
        <authorList>
            <person name="Meier V. D."/>
            <person name="Meier V D."/>
        </authorList>
    </citation>
    <scope>NUCLEOTIDE SEQUENCE</scope>
    <source>
        <strain evidence="1">HLG_WM_MAG_07</strain>
    </source>
</reference>
<sequence length="87" mass="9853">MNATQISAYISEATKEQVESYVKRRGVKKGFLIEEALQHHLQALREIPEDVIIPTRIVVSENSMERIADLLESDAEPTTALKELMND</sequence>
<organism evidence="1">
    <name type="scientific">uncultured Thiotrichaceae bacterium</name>
    <dbReference type="NCBI Taxonomy" id="298394"/>
    <lineage>
        <taxon>Bacteria</taxon>
        <taxon>Pseudomonadati</taxon>
        <taxon>Pseudomonadota</taxon>
        <taxon>Gammaproteobacteria</taxon>
        <taxon>Thiotrichales</taxon>
        <taxon>Thiotrichaceae</taxon>
        <taxon>environmental samples</taxon>
    </lineage>
</organism>
<evidence type="ECO:0000313" key="1">
    <source>
        <dbReference type="EMBL" id="CAA6819452.1"/>
    </source>
</evidence>
<evidence type="ECO:0008006" key="2">
    <source>
        <dbReference type="Google" id="ProtNLM"/>
    </source>
</evidence>